<dbReference type="PROSITE" id="PS00019">
    <property type="entry name" value="ACTININ_1"/>
    <property type="match status" value="1"/>
</dbReference>
<dbReference type="Pfam" id="PF08713">
    <property type="entry name" value="DNA_alkylation"/>
    <property type="match status" value="1"/>
</dbReference>
<dbReference type="SUPFAM" id="SSF48371">
    <property type="entry name" value="ARM repeat"/>
    <property type="match status" value="1"/>
</dbReference>
<reference evidence="1" key="1">
    <citation type="submission" date="2022-03" db="EMBL/GenBank/DDBJ databases">
        <title>Genome Identification and Characterization of new species Bdellovibrio reynosense LBG001 sp. nov. from a Mexico soil sample.</title>
        <authorList>
            <person name="Camilli A."/>
            <person name="Ajao Y."/>
            <person name="Guo X."/>
        </authorList>
    </citation>
    <scope>NUCLEOTIDE SEQUENCE</scope>
    <source>
        <strain evidence="1">LBG001</strain>
    </source>
</reference>
<name>A0ABY4CK11_9BACT</name>
<evidence type="ECO:0000313" key="2">
    <source>
        <dbReference type="Proteomes" id="UP000830116"/>
    </source>
</evidence>
<protein>
    <submittedName>
        <fullName evidence="1">DNA alkylation repair protein</fullName>
    </submittedName>
</protein>
<dbReference type="EMBL" id="CP093442">
    <property type="protein sequence ID" value="UOF02575.1"/>
    <property type="molecule type" value="Genomic_DNA"/>
</dbReference>
<proteinExistence type="predicted"/>
<sequence length="378" mass="43741">MPAKNQASEESAFKNWINEDLVKRTAHHIQFHYPTFASKEFIKVSHELPALELKPRMRLICDFLKTHLPSDYKKALAILMKAATEPSPKMKPLAGFDLWAFTEFVQRYGLEDFDESVAALKELTSRFTGEFAIRPFLIKEEKRTLKVLHQWAKDPNHHVRRLVSEGSRPRLPWGEQLKHFIKDPAQTIELLEKLKYDEELYVRKSVANHLNDISKDHPKLAVQVASKWLKEAPEKHKVKIKWIVKHALRTLLKKGDKDALKLLGFENLAKVEIQNFKLAKKEVKVGDSLEFAFDLKSPKDCQVMIDYLVHHQKNNGETAPKVFKLAIKNLKAKEALALKKKHSFKPITTRTYYPGTHFIEIMVNGVLLAKAKFELKTK</sequence>
<evidence type="ECO:0000313" key="1">
    <source>
        <dbReference type="EMBL" id="UOF02575.1"/>
    </source>
</evidence>
<dbReference type="RefSeq" id="WP_243540251.1">
    <property type="nucleotide sequence ID" value="NZ_CP093442.1"/>
</dbReference>
<keyword evidence="2" id="KW-1185">Reference proteome</keyword>
<accession>A0ABY4CK11</accession>
<dbReference type="Gene3D" id="1.25.40.290">
    <property type="entry name" value="ARM repeat domains"/>
    <property type="match status" value="1"/>
</dbReference>
<organism evidence="1 2">
    <name type="scientific">Bdellovibrio reynosensis</name>
    <dbReference type="NCBI Taxonomy" id="2835041"/>
    <lineage>
        <taxon>Bacteria</taxon>
        <taxon>Pseudomonadati</taxon>
        <taxon>Bdellovibrionota</taxon>
        <taxon>Bdellovibrionia</taxon>
        <taxon>Bdellovibrionales</taxon>
        <taxon>Pseudobdellovibrionaceae</taxon>
        <taxon>Bdellovibrio</taxon>
    </lineage>
</organism>
<dbReference type="InterPro" id="IPR001589">
    <property type="entry name" value="Actinin_actin-bd_CS"/>
</dbReference>
<dbReference type="InterPro" id="IPR014825">
    <property type="entry name" value="DNA_alkylation"/>
</dbReference>
<dbReference type="Proteomes" id="UP000830116">
    <property type="component" value="Chromosome"/>
</dbReference>
<dbReference type="InterPro" id="IPR016024">
    <property type="entry name" value="ARM-type_fold"/>
</dbReference>
<gene>
    <name evidence="1" type="ORF">MNR06_06370</name>
</gene>